<evidence type="ECO:0000313" key="1">
    <source>
        <dbReference type="EMBL" id="KAK7050281.1"/>
    </source>
</evidence>
<dbReference type="InterPro" id="IPR036537">
    <property type="entry name" value="Adaptor_Cbl_N_dom_sf"/>
</dbReference>
<organism evidence="1 2">
    <name type="scientific">Favolaschia claudopus</name>
    <dbReference type="NCBI Taxonomy" id="2862362"/>
    <lineage>
        <taxon>Eukaryota</taxon>
        <taxon>Fungi</taxon>
        <taxon>Dikarya</taxon>
        <taxon>Basidiomycota</taxon>
        <taxon>Agaricomycotina</taxon>
        <taxon>Agaricomycetes</taxon>
        <taxon>Agaricomycetidae</taxon>
        <taxon>Agaricales</taxon>
        <taxon>Marasmiineae</taxon>
        <taxon>Mycenaceae</taxon>
        <taxon>Favolaschia</taxon>
    </lineage>
</organism>
<dbReference type="Proteomes" id="UP001362999">
    <property type="component" value="Unassembled WGS sequence"/>
</dbReference>
<accession>A0AAW0DG23</accession>
<sequence length="229" mass="25478">MRLSSPLSGWRRPQFSTAKIKLKSPLLSRRPSASLLDPTLLSLHVLAESADAFPPLKSVVGGVRAICDIAQRARNFKSDAMEVALRCKDILDAIADAVPDGSVTSVSMLQSIERFTLLLHNIHSEMEEIARTNITSRLLRVARYERTMKQIHARLDNAYRDFAAAAALRIEAQQAQLTTQIIVHQDTLVQGALIPSVQRILFYTRLCFFGLPLNDPQSTDDTFPLVITV</sequence>
<evidence type="ECO:0008006" key="3">
    <source>
        <dbReference type="Google" id="ProtNLM"/>
    </source>
</evidence>
<dbReference type="EMBL" id="JAWWNJ010000008">
    <property type="protein sequence ID" value="KAK7050281.1"/>
    <property type="molecule type" value="Genomic_DNA"/>
</dbReference>
<dbReference type="CDD" id="cd21037">
    <property type="entry name" value="MLKL_NTD"/>
    <property type="match status" value="1"/>
</dbReference>
<dbReference type="GO" id="GO:0007166">
    <property type="term" value="P:cell surface receptor signaling pathway"/>
    <property type="evidence" value="ECO:0007669"/>
    <property type="project" value="InterPro"/>
</dbReference>
<dbReference type="InterPro" id="IPR059179">
    <property type="entry name" value="MLKL-like_MCAfunc"/>
</dbReference>
<protein>
    <recommendedName>
        <fullName evidence="3">Fungal N-terminal domain-containing protein</fullName>
    </recommendedName>
</protein>
<proteinExistence type="predicted"/>
<dbReference type="Gene3D" id="1.20.930.20">
    <property type="entry name" value="Adaptor protein Cbl, N-terminal domain"/>
    <property type="match status" value="1"/>
</dbReference>
<dbReference type="AlphaFoldDB" id="A0AAW0DG23"/>
<reference evidence="1 2" key="1">
    <citation type="journal article" date="2024" name="J Genomics">
        <title>Draft genome sequencing and assembly of Favolaschia claudopus CIRM-BRFM 2984 isolated from oak limbs.</title>
        <authorList>
            <person name="Navarro D."/>
            <person name="Drula E."/>
            <person name="Chaduli D."/>
            <person name="Cazenave R."/>
            <person name="Ahrendt S."/>
            <person name="Wang J."/>
            <person name="Lipzen A."/>
            <person name="Daum C."/>
            <person name="Barry K."/>
            <person name="Grigoriev I.V."/>
            <person name="Favel A."/>
            <person name="Rosso M.N."/>
            <person name="Martin F."/>
        </authorList>
    </citation>
    <scope>NUCLEOTIDE SEQUENCE [LARGE SCALE GENOMIC DNA]</scope>
    <source>
        <strain evidence="1 2">CIRM-BRFM 2984</strain>
    </source>
</reference>
<evidence type="ECO:0000313" key="2">
    <source>
        <dbReference type="Proteomes" id="UP001362999"/>
    </source>
</evidence>
<gene>
    <name evidence="1" type="ORF">R3P38DRAFT_2862676</name>
</gene>
<keyword evidence="2" id="KW-1185">Reference proteome</keyword>
<name>A0AAW0DG23_9AGAR</name>
<comment type="caution">
    <text evidence="1">The sequence shown here is derived from an EMBL/GenBank/DDBJ whole genome shotgun (WGS) entry which is preliminary data.</text>
</comment>